<dbReference type="Proteomes" id="UP000053825">
    <property type="component" value="Unassembled WGS sequence"/>
</dbReference>
<dbReference type="AlphaFoldDB" id="A0A0L7RKB9"/>
<evidence type="ECO:0000313" key="4">
    <source>
        <dbReference type="EMBL" id="KOC71258.1"/>
    </source>
</evidence>
<dbReference type="PANTHER" id="PTHR43798">
    <property type="entry name" value="MONOACYLGLYCEROL LIPASE"/>
    <property type="match status" value="1"/>
</dbReference>
<reference evidence="4 5" key="1">
    <citation type="submission" date="2015-07" db="EMBL/GenBank/DDBJ databases">
        <title>The genome of Habropoda laboriosa.</title>
        <authorList>
            <person name="Pan H."/>
            <person name="Kapheim K."/>
        </authorList>
    </citation>
    <scope>NUCLEOTIDE SEQUENCE [LARGE SCALE GENOMIC DNA]</scope>
    <source>
        <strain evidence="4">0110345459</strain>
    </source>
</reference>
<evidence type="ECO:0000256" key="1">
    <source>
        <dbReference type="ARBA" id="ARBA00008645"/>
    </source>
</evidence>
<dbReference type="SUPFAM" id="SSF53474">
    <property type="entry name" value="alpha/beta-Hydrolases"/>
    <property type="match status" value="1"/>
</dbReference>
<evidence type="ECO:0000313" key="5">
    <source>
        <dbReference type="Proteomes" id="UP000053825"/>
    </source>
</evidence>
<keyword evidence="5" id="KW-1185">Reference proteome</keyword>
<dbReference type="PANTHER" id="PTHR43798:SF14">
    <property type="entry name" value="SERINE HYDROLASE-LIKE PROTEIN DDB_G0286239"/>
    <property type="match status" value="1"/>
</dbReference>
<sequence>MNQAHQEPTEMKFPVPWGHIAAKSYGSSKEKKILVVHGILDNAGSFDRLIKLLPEEYHYVCIDLPGHGLSSFLPSGGIVHFFDYVHSILLVLNALKWKTCIYIGHSFGAQLGTYFSILYPGRLEKMIAIDSVINPGIEGLALVPYIRKVYSLYSSTERSETLYSEDEIMQALKFKRKEVLRTEAAQALFKRAVTKVGDLYKYNRDSRLRHIPKPILTIKQQIDIFSQFSTPILVIIADNTHRINLLKGELNAILSAADKSKFSVVTVKGNHDVHNNFPERVAPYIWKFLNNTLQSKL</sequence>
<dbReference type="InterPro" id="IPR050266">
    <property type="entry name" value="AB_hydrolase_sf"/>
</dbReference>
<evidence type="ECO:0000256" key="2">
    <source>
        <dbReference type="ARBA" id="ARBA00022801"/>
    </source>
</evidence>
<feature type="domain" description="AB hydrolase-1" evidence="3">
    <location>
        <begin position="33"/>
        <end position="185"/>
    </location>
</feature>
<dbReference type="Pfam" id="PF00561">
    <property type="entry name" value="Abhydrolase_1"/>
    <property type="match status" value="1"/>
</dbReference>
<accession>A0A0L7RKB9</accession>
<dbReference type="EMBL" id="KQ414574">
    <property type="protein sequence ID" value="KOC71258.1"/>
    <property type="molecule type" value="Genomic_DNA"/>
</dbReference>
<protein>
    <submittedName>
        <fullName evidence="4">Serine hydrolase-like protein</fullName>
    </submittedName>
</protein>
<dbReference type="PRINTS" id="PR00111">
    <property type="entry name" value="ABHYDROLASE"/>
</dbReference>
<dbReference type="STRING" id="597456.A0A0L7RKB9"/>
<dbReference type="GO" id="GO:0016787">
    <property type="term" value="F:hydrolase activity"/>
    <property type="evidence" value="ECO:0007669"/>
    <property type="project" value="UniProtKB-KW"/>
</dbReference>
<dbReference type="GO" id="GO:0016020">
    <property type="term" value="C:membrane"/>
    <property type="evidence" value="ECO:0007669"/>
    <property type="project" value="TreeGrafter"/>
</dbReference>
<keyword evidence="2 4" id="KW-0378">Hydrolase</keyword>
<organism evidence="4 5">
    <name type="scientific">Habropoda laboriosa</name>
    <dbReference type="NCBI Taxonomy" id="597456"/>
    <lineage>
        <taxon>Eukaryota</taxon>
        <taxon>Metazoa</taxon>
        <taxon>Ecdysozoa</taxon>
        <taxon>Arthropoda</taxon>
        <taxon>Hexapoda</taxon>
        <taxon>Insecta</taxon>
        <taxon>Pterygota</taxon>
        <taxon>Neoptera</taxon>
        <taxon>Endopterygota</taxon>
        <taxon>Hymenoptera</taxon>
        <taxon>Apocrita</taxon>
        <taxon>Aculeata</taxon>
        <taxon>Apoidea</taxon>
        <taxon>Anthophila</taxon>
        <taxon>Apidae</taxon>
        <taxon>Habropoda</taxon>
    </lineage>
</organism>
<proteinExistence type="inferred from homology"/>
<gene>
    <name evidence="4" type="ORF">WH47_05373</name>
</gene>
<dbReference type="OrthoDB" id="6431331at2759"/>
<dbReference type="Gene3D" id="3.40.50.1820">
    <property type="entry name" value="alpha/beta hydrolase"/>
    <property type="match status" value="1"/>
</dbReference>
<dbReference type="InterPro" id="IPR000073">
    <property type="entry name" value="AB_hydrolase_1"/>
</dbReference>
<evidence type="ECO:0000259" key="3">
    <source>
        <dbReference type="Pfam" id="PF00561"/>
    </source>
</evidence>
<dbReference type="ESTHER" id="9hyme-a0a0l7rkb9">
    <property type="family name" value="SERHL"/>
</dbReference>
<comment type="similarity">
    <text evidence="1">Belongs to the AB hydrolase superfamily.</text>
</comment>
<dbReference type="InterPro" id="IPR029058">
    <property type="entry name" value="AB_hydrolase_fold"/>
</dbReference>
<name>A0A0L7RKB9_9HYME</name>